<accession>A0A820LXJ0</accession>
<feature type="non-terminal residue" evidence="1">
    <location>
        <position position="141"/>
    </location>
</feature>
<evidence type="ECO:0000313" key="2">
    <source>
        <dbReference type="Proteomes" id="UP000663823"/>
    </source>
</evidence>
<name>A0A820LXJ0_9BILA</name>
<gene>
    <name evidence="1" type="ORF">OTI717_LOCUS43944</name>
</gene>
<organism evidence="1 2">
    <name type="scientific">Rotaria sordida</name>
    <dbReference type="NCBI Taxonomy" id="392033"/>
    <lineage>
        <taxon>Eukaryota</taxon>
        <taxon>Metazoa</taxon>
        <taxon>Spiralia</taxon>
        <taxon>Gnathifera</taxon>
        <taxon>Rotifera</taxon>
        <taxon>Eurotatoria</taxon>
        <taxon>Bdelloidea</taxon>
        <taxon>Philodinida</taxon>
        <taxon>Philodinidae</taxon>
        <taxon>Rotaria</taxon>
    </lineage>
</organism>
<reference evidence="1" key="1">
    <citation type="submission" date="2021-02" db="EMBL/GenBank/DDBJ databases">
        <authorList>
            <person name="Nowell W R."/>
        </authorList>
    </citation>
    <scope>NUCLEOTIDE SEQUENCE</scope>
</reference>
<sequence>AFVPAPRATSSVFATTSTAPFTFGPPSAAPGLFGSSTSPAAAPVVGPTAFTFGTSSTAAPQPTSFTFGPPSAASTVSIFGTSSTAAPQPTSFGFGTSTASFGVDGAASTARAEADMTYDVIENAAVNEDQAERIYQKWQQR</sequence>
<proteinExistence type="predicted"/>
<protein>
    <submittedName>
        <fullName evidence="1">Uncharacterized protein</fullName>
    </submittedName>
</protein>
<comment type="caution">
    <text evidence="1">The sequence shown here is derived from an EMBL/GenBank/DDBJ whole genome shotgun (WGS) entry which is preliminary data.</text>
</comment>
<dbReference type="Proteomes" id="UP000663823">
    <property type="component" value="Unassembled WGS sequence"/>
</dbReference>
<feature type="non-terminal residue" evidence="1">
    <location>
        <position position="1"/>
    </location>
</feature>
<dbReference type="EMBL" id="CAJOAX010068266">
    <property type="protein sequence ID" value="CAF4364414.1"/>
    <property type="molecule type" value="Genomic_DNA"/>
</dbReference>
<dbReference type="AlphaFoldDB" id="A0A820LXJ0"/>
<evidence type="ECO:0000313" key="1">
    <source>
        <dbReference type="EMBL" id="CAF4364414.1"/>
    </source>
</evidence>